<dbReference type="GO" id="GO:0005737">
    <property type="term" value="C:cytoplasm"/>
    <property type="evidence" value="ECO:0007669"/>
    <property type="project" value="TreeGrafter"/>
</dbReference>
<dbReference type="GO" id="GO:0004150">
    <property type="term" value="F:dihydroneopterin aldolase activity"/>
    <property type="evidence" value="ECO:0007669"/>
    <property type="project" value="UniProtKB-EC"/>
</dbReference>
<dbReference type="InterPro" id="IPR006156">
    <property type="entry name" value="Dihydroneopterin_aldolase"/>
</dbReference>
<reference evidence="9 10" key="2">
    <citation type="submission" date="2016-03" db="EMBL/GenBank/DDBJ databases">
        <title>New uncultured bacterium of the family Gallionellaceae from acid mine drainage: description and reconstruction of genome based on metagenomic analysis of microbial community.</title>
        <authorList>
            <person name="Kadnikov V."/>
            <person name="Ivasenko D."/>
            <person name="Beletsky A."/>
            <person name="Mardanov A."/>
            <person name="Danilova E."/>
            <person name="Pimenov N."/>
            <person name="Karnachuk O."/>
            <person name="Ravin N."/>
        </authorList>
    </citation>
    <scope>NUCLEOTIDE SEQUENCE [LARGE SCALE GENOMIC DNA]</scope>
    <source>
        <strain evidence="9">ShG14-8</strain>
    </source>
</reference>
<protein>
    <recommendedName>
        <fullName evidence="4">dihydroneopterin aldolase</fullName>
        <ecNumber evidence="4">4.1.2.25</ecNumber>
    </recommendedName>
    <alternativeName>
        <fullName evidence="7">7,8-dihydroneopterin aldolase</fullName>
    </alternativeName>
</protein>
<evidence type="ECO:0000256" key="5">
    <source>
        <dbReference type="ARBA" id="ARBA00022909"/>
    </source>
</evidence>
<evidence type="ECO:0000313" key="9">
    <source>
        <dbReference type="EMBL" id="KXS33793.1"/>
    </source>
</evidence>
<dbReference type="SUPFAM" id="SSF55620">
    <property type="entry name" value="Tetrahydrobiopterin biosynthesis enzymes-like"/>
    <property type="match status" value="1"/>
</dbReference>
<evidence type="ECO:0000256" key="1">
    <source>
        <dbReference type="ARBA" id="ARBA00001353"/>
    </source>
</evidence>
<reference evidence="9 10" key="1">
    <citation type="submission" date="2016-02" db="EMBL/GenBank/DDBJ databases">
        <authorList>
            <person name="Wen L."/>
            <person name="He K."/>
            <person name="Yang H."/>
        </authorList>
    </citation>
    <scope>NUCLEOTIDE SEQUENCE [LARGE SCALE GENOMIC DNA]</scope>
    <source>
        <strain evidence="9">ShG14-8</strain>
    </source>
</reference>
<dbReference type="PANTHER" id="PTHR42844">
    <property type="entry name" value="DIHYDRONEOPTERIN ALDOLASE 1-RELATED"/>
    <property type="match status" value="1"/>
</dbReference>
<comment type="pathway">
    <text evidence="2">Cofactor biosynthesis; tetrahydrofolate biosynthesis; 2-amino-4-hydroxy-6-hydroxymethyl-7,8-dihydropteridine diphosphate from 7,8-dihydroneopterin triphosphate: step 3/4.</text>
</comment>
<evidence type="ECO:0000313" key="10">
    <source>
        <dbReference type="Proteomes" id="UP000070578"/>
    </source>
</evidence>
<dbReference type="AlphaFoldDB" id="A0A139BXY8"/>
<dbReference type="Proteomes" id="UP000070578">
    <property type="component" value="Unassembled WGS sequence"/>
</dbReference>
<comment type="caution">
    <text evidence="9">The sequence shown here is derived from an EMBL/GenBank/DDBJ whole genome shotgun (WGS) entry which is preliminary data.</text>
</comment>
<evidence type="ECO:0000259" key="8">
    <source>
        <dbReference type="SMART" id="SM00905"/>
    </source>
</evidence>
<dbReference type="PANTHER" id="PTHR42844:SF1">
    <property type="entry name" value="DIHYDRONEOPTERIN ALDOLASE 1-RELATED"/>
    <property type="match status" value="1"/>
</dbReference>
<keyword evidence="6" id="KW-0456">Lyase</keyword>
<gene>
    <name evidence="9" type="ORF">AWT59_0008</name>
</gene>
<dbReference type="Pfam" id="PF02152">
    <property type="entry name" value="FolB"/>
    <property type="match status" value="1"/>
</dbReference>
<dbReference type="InterPro" id="IPR006157">
    <property type="entry name" value="FolB_dom"/>
</dbReference>
<organism evidence="9 10">
    <name type="scientific">Candidatus Gallionella acididurans</name>
    <dbReference type="NCBI Taxonomy" id="1796491"/>
    <lineage>
        <taxon>Bacteria</taxon>
        <taxon>Pseudomonadati</taxon>
        <taxon>Pseudomonadota</taxon>
        <taxon>Betaproteobacteria</taxon>
        <taxon>Nitrosomonadales</taxon>
        <taxon>Gallionellaceae</taxon>
        <taxon>Gallionella</taxon>
    </lineage>
</organism>
<dbReference type="InterPro" id="IPR043133">
    <property type="entry name" value="GTP-CH-I_C/QueF"/>
</dbReference>
<comment type="similarity">
    <text evidence="3">Belongs to the DHNA family.</text>
</comment>
<evidence type="ECO:0000256" key="4">
    <source>
        <dbReference type="ARBA" id="ARBA00013043"/>
    </source>
</evidence>
<dbReference type="SMART" id="SM00905">
    <property type="entry name" value="FolB"/>
    <property type="match status" value="1"/>
</dbReference>
<sequence length="112" mass="12820">MVLRSLTLETVIGVYEWERVAARPLIFDFWLEAAQRFTLNRGEMEGRLRDWVAECRYQLLEALAEHIAQKLISEFACRRVSIAIEKPGALGKVARVGIRITRYSVVDCPIGI</sequence>
<evidence type="ECO:0000256" key="2">
    <source>
        <dbReference type="ARBA" id="ARBA00005013"/>
    </source>
</evidence>
<evidence type="ECO:0000256" key="7">
    <source>
        <dbReference type="ARBA" id="ARBA00032903"/>
    </source>
</evidence>
<comment type="catalytic activity">
    <reaction evidence="1">
        <text>7,8-dihydroneopterin = 6-hydroxymethyl-7,8-dihydropterin + glycolaldehyde</text>
        <dbReference type="Rhea" id="RHEA:10540"/>
        <dbReference type="ChEBI" id="CHEBI:17001"/>
        <dbReference type="ChEBI" id="CHEBI:17071"/>
        <dbReference type="ChEBI" id="CHEBI:44841"/>
        <dbReference type="EC" id="4.1.2.25"/>
    </reaction>
</comment>
<dbReference type="EC" id="4.1.2.25" evidence="4"/>
<feature type="domain" description="Dihydroneopterin aldolase/epimerase" evidence="8">
    <location>
        <begin position="1"/>
        <end position="102"/>
    </location>
</feature>
<evidence type="ECO:0000256" key="3">
    <source>
        <dbReference type="ARBA" id="ARBA00005708"/>
    </source>
</evidence>
<evidence type="ECO:0000256" key="6">
    <source>
        <dbReference type="ARBA" id="ARBA00023239"/>
    </source>
</evidence>
<proteinExistence type="inferred from homology"/>
<dbReference type="GO" id="GO:0046656">
    <property type="term" value="P:folic acid biosynthetic process"/>
    <property type="evidence" value="ECO:0007669"/>
    <property type="project" value="UniProtKB-KW"/>
</dbReference>
<dbReference type="EMBL" id="LSLI01000001">
    <property type="protein sequence ID" value="KXS33793.1"/>
    <property type="molecule type" value="Genomic_DNA"/>
</dbReference>
<keyword evidence="5" id="KW-0289">Folate biosynthesis</keyword>
<name>A0A139BXY8_9PROT</name>
<accession>A0A139BXY8</accession>
<dbReference type="Gene3D" id="3.30.1130.10">
    <property type="match status" value="1"/>
</dbReference>